<feature type="domain" description="ABC transmembrane type-1" evidence="8">
    <location>
        <begin position="55"/>
        <end position="242"/>
    </location>
</feature>
<sequence>MSGERTQSALLGALGVALMLGAWEVIGQNRLVGMTWPPFSSVMAFLFDPSRQALFSRALTATLGSAGLGYLIGGLAGLAFAMLGQILPVLRPGTDRATAVIHAIPSIALAPIFIVLLSREAAPTALAALNAFFVFYVAGASGFASSSQTQRDLMAALGASGTKRFFHVDLPAAFPGIVSGMKLAVPAALIGAIIGEWFGAPRGLGILIVNAMQNFQIPLLWSVVVLAATTSLVLFSAMTLLERIVHERYR</sequence>
<evidence type="ECO:0000256" key="4">
    <source>
        <dbReference type="ARBA" id="ARBA00022692"/>
    </source>
</evidence>
<dbReference type="EMBL" id="RZNJ01000001">
    <property type="protein sequence ID" value="RUT34770.1"/>
    <property type="molecule type" value="Genomic_DNA"/>
</dbReference>
<feature type="transmembrane region" description="Helical" evidence="7">
    <location>
        <begin position="67"/>
        <end position="87"/>
    </location>
</feature>
<proteinExistence type="inferred from homology"/>
<comment type="similarity">
    <text evidence="7">Belongs to the binding-protein-dependent transport system permease family.</text>
</comment>
<dbReference type="RefSeq" id="WP_127186889.1">
    <property type="nucleotide sequence ID" value="NZ_RZNJ01000001.1"/>
</dbReference>
<feature type="transmembrane region" description="Helical" evidence="7">
    <location>
        <begin position="124"/>
        <end position="144"/>
    </location>
</feature>
<evidence type="ECO:0000256" key="1">
    <source>
        <dbReference type="ARBA" id="ARBA00004651"/>
    </source>
</evidence>
<reference evidence="9 10" key="1">
    <citation type="journal article" date="2016" name="Int. J. Syst. Evol. Microbiol.">
        <title>Arsenicitalea aurantiaca gen. nov., sp. nov., a new member of the family Hyphomicrobiaceae, isolated from high-arsenic sediment.</title>
        <authorList>
            <person name="Mu Y."/>
            <person name="Zhou L."/>
            <person name="Zeng X.C."/>
            <person name="Liu L."/>
            <person name="Pan Y."/>
            <person name="Chen X."/>
            <person name="Wang J."/>
            <person name="Li S."/>
            <person name="Li W.J."/>
            <person name="Wang Y."/>
        </authorList>
    </citation>
    <scope>NUCLEOTIDE SEQUENCE [LARGE SCALE GENOMIC DNA]</scope>
    <source>
        <strain evidence="9 10">42-50</strain>
    </source>
</reference>
<gene>
    <name evidence="9" type="ORF">EMQ25_02060</name>
</gene>
<evidence type="ECO:0000256" key="3">
    <source>
        <dbReference type="ARBA" id="ARBA00022475"/>
    </source>
</evidence>
<evidence type="ECO:0000256" key="5">
    <source>
        <dbReference type="ARBA" id="ARBA00022989"/>
    </source>
</evidence>
<organism evidence="9 10">
    <name type="scientific">Arsenicitalea aurantiaca</name>
    <dbReference type="NCBI Taxonomy" id="1783274"/>
    <lineage>
        <taxon>Bacteria</taxon>
        <taxon>Pseudomonadati</taxon>
        <taxon>Pseudomonadota</taxon>
        <taxon>Alphaproteobacteria</taxon>
        <taxon>Hyphomicrobiales</taxon>
        <taxon>Devosiaceae</taxon>
        <taxon>Arsenicitalea</taxon>
    </lineage>
</organism>
<dbReference type="SUPFAM" id="SSF161098">
    <property type="entry name" value="MetI-like"/>
    <property type="match status" value="1"/>
</dbReference>
<dbReference type="InterPro" id="IPR035906">
    <property type="entry name" value="MetI-like_sf"/>
</dbReference>
<dbReference type="Gene3D" id="1.10.3720.10">
    <property type="entry name" value="MetI-like"/>
    <property type="match status" value="1"/>
</dbReference>
<feature type="transmembrane region" description="Helical" evidence="7">
    <location>
        <begin position="220"/>
        <end position="241"/>
    </location>
</feature>
<dbReference type="Proteomes" id="UP000281547">
    <property type="component" value="Unassembled WGS sequence"/>
</dbReference>
<keyword evidence="5 7" id="KW-1133">Transmembrane helix</keyword>
<keyword evidence="2 7" id="KW-0813">Transport</keyword>
<evidence type="ECO:0000256" key="7">
    <source>
        <dbReference type="RuleBase" id="RU363032"/>
    </source>
</evidence>
<keyword evidence="4 7" id="KW-0812">Transmembrane</keyword>
<feature type="transmembrane region" description="Helical" evidence="7">
    <location>
        <begin position="183"/>
        <end position="200"/>
    </location>
</feature>
<protein>
    <submittedName>
        <fullName evidence="9">ABC transporter permease subunit</fullName>
    </submittedName>
</protein>
<feature type="transmembrane region" description="Helical" evidence="7">
    <location>
        <begin position="99"/>
        <end position="118"/>
    </location>
</feature>
<name>A0A433XL07_9HYPH</name>
<dbReference type="InterPro" id="IPR000515">
    <property type="entry name" value="MetI-like"/>
</dbReference>
<evidence type="ECO:0000313" key="9">
    <source>
        <dbReference type="EMBL" id="RUT34770.1"/>
    </source>
</evidence>
<keyword evidence="3" id="KW-1003">Cell membrane</keyword>
<dbReference type="CDD" id="cd06261">
    <property type="entry name" value="TM_PBP2"/>
    <property type="match status" value="1"/>
</dbReference>
<dbReference type="Pfam" id="PF00528">
    <property type="entry name" value="BPD_transp_1"/>
    <property type="match status" value="1"/>
</dbReference>
<comment type="subcellular location">
    <subcellularLocation>
        <location evidence="1 7">Cell membrane</location>
        <topology evidence="1 7">Multi-pass membrane protein</topology>
    </subcellularLocation>
</comment>
<dbReference type="OrthoDB" id="9786495at2"/>
<dbReference type="GO" id="GO:0055085">
    <property type="term" value="P:transmembrane transport"/>
    <property type="evidence" value="ECO:0007669"/>
    <property type="project" value="InterPro"/>
</dbReference>
<keyword evidence="10" id="KW-1185">Reference proteome</keyword>
<dbReference type="AlphaFoldDB" id="A0A433XL07"/>
<dbReference type="PANTHER" id="PTHR30151">
    <property type="entry name" value="ALKANE SULFONATE ABC TRANSPORTER-RELATED, MEMBRANE SUBUNIT"/>
    <property type="match status" value="1"/>
</dbReference>
<evidence type="ECO:0000313" key="10">
    <source>
        <dbReference type="Proteomes" id="UP000281547"/>
    </source>
</evidence>
<evidence type="ECO:0000256" key="2">
    <source>
        <dbReference type="ARBA" id="ARBA00022448"/>
    </source>
</evidence>
<dbReference type="PROSITE" id="PS50928">
    <property type="entry name" value="ABC_TM1"/>
    <property type="match status" value="1"/>
</dbReference>
<dbReference type="PANTHER" id="PTHR30151:SF20">
    <property type="entry name" value="ABC TRANSPORTER PERMEASE PROTEIN HI_0355-RELATED"/>
    <property type="match status" value="1"/>
</dbReference>
<comment type="caution">
    <text evidence="9">The sequence shown here is derived from an EMBL/GenBank/DDBJ whole genome shotgun (WGS) entry which is preliminary data.</text>
</comment>
<accession>A0A433XL07</accession>
<dbReference type="GO" id="GO:0005886">
    <property type="term" value="C:plasma membrane"/>
    <property type="evidence" value="ECO:0007669"/>
    <property type="project" value="UniProtKB-SubCell"/>
</dbReference>
<evidence type="ECO:0000259" key="8">
    <source>
        <dbReference type="PROSITE" id="PS50928"/>
    </source>
</evidence>
<keyword evidence="6 7" id="KW-0472">Membrane</keyword>
<evidence type="ECO:0000256" key="6">
    <source>
        <dbReference type="ARBA" id="ARBA00023136"/>
    </source>
</evidence>